<organism evidence="2 3">
    <name type="scientific">Armillaria tabescens</name>
    <name type="common">Ringless honey mushroom</name>
    <name type="synonym">Agaricus tabescens</name>
    <dbReference type="NCBI Taxonomy" id="1929756"/>
    <lineage>
        <taxon>Eukaryota</taxon>
        <taxon>Fungi</taxon>
        <taxon>Dikarya</taxon>
        <taxon>Basidiomycota</taxon>
        <taxon>Agaricomycotina</taxon>
        <taxon>Agaricomycetes</taxon>
        <taxon>Agaricomycetidae</taxon>
        <taxon>Agaricales</taxon>
        <taxon>Marasmiineae</taxon>
        <taxon>Physalacriaceae</taxon>
        <taxon>Desarmillaria</taxon>
    </lineage>
</organism>
<keyword evidence="3" id="KW-1185">Reference proteome</keyword>
<gene>
    <name evidence="2" type="ORF">EV420DRAFT_1728035</name>
</gene>
<dbReference type="Pfam" id="PF13087">
    <property type="entry name" value="AAA_12"/>
    <property type="match status" value="1"/>
</dbReference>
<feature type="domain" description="DNA2/NAM7 helicase-like C-terminal" evidence="1">
    <location>
        <begin position="5"/>
        <end position="151"/>
    </location>
</feature>
<name>A0AA39NDC9_ARMTA</name>
<accession>A0AA39NDC9</accession>
<evidence type="ECO:0000259" key="1">
    <source>
        <dbReference type="Pfam" id="PF13087"/>
    </source>
</evidence>
<protein>
    <recommendedName>
        <fullName evidence="1">DNA2/NAM7 helicase-like C-terminal domain-containing protein</fullName>
    </recommendedName>
</protein>
<evidence type="ECO:0000313" key="3">
    <source>
        <dbReference type="Proteomes" id="UP001175211"/>
    </source>
</evidence>
<dbReference type="Proteomes" id="UP001175211">
    <property type="component" value="Unassembled WGS sequence"/>
</dbReference>
<dbReference type="RefSeq" id="XP_060334754.1">
    <property type="nucleotide sequence ID" value="XM_060479867.1"/>
</dbReference>
<dbReference type="InterPro" id="IPR045055">
    <property type="entry name" value="DNA2/NAM7-like"/>
</dbReference>
<sequence>MVTDRIPRQIREFISEYVYDKQLKMVHDISSKTCCHFVNVSDGQEGERSKSWINKKEIQAVVKIAKIMQDRGKSFKRSAIENVLKDAMLSWKDKCYNVDSFQDMLYTVIRNEDDYIIVSIVQSKKLGFLVNEHHVNVILTRCKKGMIICSSHAFLEGIGSRSLVGRLAVQMGTRSWVEYYEVLNGRFPTI</sequence>
<evidence type="ECO:0000313" key="2">
    <source>
        <dbReference type="EMBL" id="KAK0463444.1"/>
    </source>
</evidence>
<proteinExistence type="predicted"/>
<dbReference type="PANTHER" id="PTHR10887">
    <property type="entry name" value="DNA2/NAM7 HELICASE FAMILY"/>
    <property type="match status" value="1"/>
</dbReference>
<dbReference type="InterPro" id="IPR041679">
    <property type="entry name" value="DNA2/NAM7-like_C"/>
</dbReference>
<dbReference type="EMBL" id="JAUEPS010000007">
    <property type="protein sequence ID" value="KAK0463444.1"/>
    <property type="molecule type" value="Genomic_DNA"/>
</dbReference>
<dbReference type="PANTHER" id="PTHR10887:SF495">
    <property type="entry name" value="HELICASE SENATAXIN ISOFORM X1-RELATED"/>
    <property type="match status" value="1"/>
</dbReference>
<dbReference type="InterPro" id="IPR027417">
    <property type="entry name" value="P-loop_NTPase"/>
</dbReference>
<dbReference type="GeneID" id="85363415"/>
<comment type="caution">
    <text evidence="2">The sequence shown here is derived from an EMBL/GenBank/DDBJ whole genome shotgun (WGS) entry which is preliminary data.</text>
</comment>
<dbReference type="AlphaFoldDB" id="A0AA39NDC9"/>
<dbReference type="Gene3D" id="3.40.50.300">
    <property type="entry name" value="P-loop containing nucleotide triphosphate hydrolases"/>
    <property type="match status" value="1"/>
</dbReference>
<reference evidence="2" key="1">
    <citation type="submission" date="2023-06" db="EMBL/GenBank/DDBJ databases">
        <authorList>
            <consortium name="Lawrence Berkeley National Laboratory"/>
            <person name="Ahrendt S."/>
            <person name="Sahu N."/>
            <person name="Indic B."/>
            <person name="Wong-Bajracharya J."/>
            <person name="Merenyi Z."/>
            <person name="Ke H.-M."/>
            <person name="Monk M."/>
            <person name="Kocsube S."/>
            <person name="Drula E."/>
            <person name="Lipzen A."/>
            <person name="Balint B."/>
            <person name="Henrissat B."/>
            <person name="Andreopoulos B."/>
            <person name="Martin F.M."/>
            <person name="Harder C.B."/>
            <person name="Rigling D."/>
            <person name="Ford K.L."/>
            <person name="Foster G.D."/>
            <person name="Pangilinan J."/>
            <person name="Papanicolaou A."/>
            <person name="Barry K."/>
            <person name="LaButti K."/>
            <person name="Viragh M."/>
            <person name="Koriabine M."/>
            <person name="Yan M."/>
            <person name="Riley R."/>
            <person name="Champramary S."/>
            <person name="Plett K.L."/>
            <person name="Tsai I.J."/>
            <person name="Slot J."/>
            <person name="Sipos G."/>
            <person name="Plett J."/>
            <person name="Nagy L.G."/>
            <person name="Grigoriev I.V."/>
        </authorList>
    </citation>
    <scope>NUCLEOTIDE SEQUENCE</scope>
    <source>
        <strain evidence="2">CCBAS 213</strain>
    </source>
</reference>